<dbReference type="Proteomes" id="UP000253689">
    <property type="component" value="Chromosome"/>
</dbReference>
<dbReference type="RefSeq" id="WP_245938524.1">
    <property type="nucleotide sequence ID" value="NZ_CP031088.1"/>
</dbReference>
<accession>A0A345DNY4</accession>
<organism evidence="1 2">
    <name type="scientific">Spiroplasma phoeniceum P40</name>
    <dbReference type="NCBI Taxonomy" id="1276259"/>
    <lineage>
        <taxon>Bacteria</taxon>
        <taxon>Bacillati</taxon>
        <taxon>Mycoplasmatota</taxon>
        <taxon>Mollicutes</taxon>
        <taxon>Entomoplasmatales</taxon>
        <taxon>Spiroplasmataceae</taxon>
        <taxon>Spiroplasma</taxon>
    </lineage>
</organism>
<proteinExistence type="predicted"/>
<dbReference type="EMBL" id="CP031088">
    <property type="protein sequence ID" value="AXF95922.1"/>
    <property type="molecule type" value="Genomic_DNA"/>
</dbReference>
<dbReference type="KEGG" id="sphh:SDAV_00942"/>
<sequence>MLDLDLTKFANKIPAPSFLNNNFKEEDLEKSVQTAVMEWLSKEYCAGVSLNTAIKQKSTGATGAELVKGEYIVTITQNGGKVTGSYEMKV</sequence>
<reference evidence="2" key="1">
    <citation type="submission" date="2018-07" db="EMBL/GenBank/DDBJ databases">
        <title>Complete Genome Sequence of Spiroplasma phoeniceum.</title>
        <authorList>
            <person name="Davis R.E."/>
            <person name="Shao J.Y."/>
            <person name="Zhao Y."/>
            <person name="Silver A."/>
            <person name="Stump z."/>
            <person name="Gasparich G."/>
        </authorList>
    </citation>
    <scope>NUCLEOTIDE SEQUENCE [LARGE SCALE GENOMIC DNA]</scope>
    <source>
        <strain evidence="2">P40</strain>
    </source>
</reference>
<name>A0A345DNY4_9MOLU</name>
<keyword evidence="2" id="KW-1185">Reference proteome</keyword>
<protein>
    <submittedName>
        <fullName evidence="1">Uncharacterized protein</fullName>
    </submittedName>
</protein>
<evidence type="ECO:0000313" key="2">
    <source>
        <dbReference type="Proteomes" id="UP000253689"/>
    </source>
</evidence>
<dbReference type="AlphaFoldDB" id="A0A345DNY4"/>
<evidence type="ECO:0000313" key="1">
    <source>
        <dbReference type="EMBL" id="AXF95922.1"/>
    </source>
</evidence>
<gene>
    <name evidence="1" type="ORF">SDAV_00942</name>
</gene>